<dbReference type="Proteomes" id="UP001634393">
    <property type="component" value="Unassembled WGS sequence"/>
</dbReference>
<feature type="region of interest" description="Disordered" evidence="1">
    <location>
        <begin position="251"/>
        <end position="295"/>
    </location>
</feature>
<proteinExistence type="predicted"/>
<organism evidence="2 3">
    <name type="scientific">Penstemon smallii</name>
    <dbReference type="NCBI Taxonomy" id="265156"/>
    <lineage>
        <taxon>Eukaryota</taxon>
        <taxon>Viridiplantae</taxon>
        <taxon>Streptophyta</taxon>
        <taxon>Embryophyta</taxon>
        <taxon>Tracheophyta</taxon>
        <taxon>Spermatophyta</taxon>
        <taxon>Magnoliopsida</taxon>
        <taxon>eudicotyledons</taxon>
        <taxon>Gunneridae</taxon>
        <taxon>Pentapetalae</taxon>
        <taxon>asterids</taxon>
        <taxon>lamiids</taxon>
        <taxon>Lamiales</taxon>
        <taxon>Plantaginaceae</taxon>
        <taxon>Cheloneae</taxon>
        <taxon>Penstemon</taxon>
    </lineage>
</organism>
<feature type="region of interest" description="Disordered" evidence="1">
    <location>
        <begin position="435"/>
        <end position="463"/>
    </location>
</feature>
<feature type="compositionally biased region" description="Basic and acidic residues" evidence="1">
    <location>
        <begin position="286"/>
        <end position="295"/>
    </location>
</feature>
<sequence>MAQSEIKIESFAQETAFAEDYEGMPLKQRLKLLLASRRISFDVDLKSEIELGIPAIAVDGVVEKRGNEGSHSQSCYSAEEKMTDTVSRLERSAGKPVECNNHDNVDSSLAAATTSGVDSVDKCSVHWSLAFKHPVKLKVEPADNGVESQSTGCMKDSSGAGIQTVNIEPEVNVGYLDELDHVLLKERLRTLLKSKSMGLQATMLEVNFSGITRSVSAPSRPQAAGTGKGLKFGDQRLSVCGNQINEVDRTLKSGSSKRNVSSSCNTPQALRRYSGGSRSTAAGDSRVVHKNDRAHSSENVCSKYESTGRQALPYGDTKTVQHAAIPNLTKIKAEPPNNYEFPSSILNLTAIKVEPPNNYEFQSLNATKASQMYSENLVLAKTEVEFHGDSHEDMLDHMLLRQRMKLLSSRYDPSLKVRVTSECMRKTLPSTLDCRPVESRPAQSLKVNRPRKRRKTATDSVETAMEEDAPGLLQVLIEKGVAVNEIKLYGEPESNDALDDSPSEDNFAELESVIGKLFSQREPMLKLGSLRCNKGEKATYCLECLFSLVEQARYLQFRSWPVEWGWCRDLQSFIFVFERHNRIVLERPEYGYATYFFELADALPIGWQIRRLVTAMKLTSCSRITLIENKALMVGDDLTEGEAKVLMEYGWIPNTGIGTMLNYYDRVVHDRRNEKDSSEWKSKIGKLLMEGYNGGTIISAVIPSKVMEYNIANPQQVKMELS</sequence>
<dbReference type="AlphaFoldDB" id="A0ABD3TNP4"/>
<evidence type="ECO:0000313" key="2">
    <source>
        <dbReference type="EMBL" id="KAL3838701.1"/>
    </source>
</evidence>
<comment type="caution">
    <text evidence="2">The sequence shown here is derived from an EMBL/GenBank/DDBJ whole genome shotgun (WGS) entry which is preliminary data.</text>
</comment>
<name>A0ABD3TNP4_9LAMI</name>
<feature type="compositionally biased region" description="Low complexity" evidence="1">
    <location>
        <begin position="253"/>
        <end position="263"/>
    </location>
</feature>
<gene>
    <name evidence="2" type="ORF">ACJIZ3_023292</name>
</gene>
<dbReference type="PANTHER" id="PTHR47871">
    <property type="entry name" value="NAC DOMAIN-CONTAINING PROTEIN 8"/>
    <property type="match status" value="1"/>
</dbReference>
<dbReference type="PANTHER" id="PTHR47871:SF2">
    <property type="entry name" value="OS03G0221300 PROTEIN"/>
    <property type="match status" value="1"/>
</dbReference>
<evidence type="ECO:0000256" key="1">
    <source>
        <dbReference type="SAM" id="MobiDB-lite"/>
    </source>
</evidence>
<dbReference type="EMBL" id="JBJXBP010000003">
    <property type="protein sequence ID" value="KAL3838701.1"/>
    <property type="molecule type" value="Genomic_DNA"/>
</dbReference>
<accession>A0ABD3TNP4</accession>
<keyword evidence="3" id="KW-1185">Reference proteome</keyword>
<evidence type="ECO:0000313" key="3">
    <source>
        <dbReference type="Proteomes" id="UP001634393"/>
    </source>
</evidence>
<reference evidence="2 3" key="1">
    <citation type="submission" date="2024-12" db="EMBL/GenBank/DDBJ databases">
        <title>The unique morphological basis and parallel evolutionary history of personate flowers in Penstemon.</title>
        <authorList>
            <person name="Depatie T.H."/>
            <person name="Wessinger C.A."/>
        </authorList>
    </citation>
    <scope>NUCLEOTIDE SEQUENCE [LARGE SCALE GENOMIC DNA]</scope>
    <source>
        <strain evidence="2">WTNN_2</strain>
        <tissue evidence="2">Leaf</tissue>
    </source>
</reference>
<protein>
    <submittedName>
        <fullName evidence="2">Uncharacterized protein</fullName>
    </submittedName>
</protein>